<dbReference type="Proteomes" id="UP000005242">
    <property type="component" value="Unassembled WGS sequence"/>
</dbReference>
<gene>
    <name evidence="1" type="ORF">WALSEDRAFT_61431</name>
</gene>
<reference evidence="1 2" key="1">
    <citation type="journal article" date="2012" name="Fungal Genet. Biol.">
        <title>The genome of the xerotolerant mold Wallemia sebi reveals adaptations to osmotic stress and suggests cryptic sexual reproduction.</title>
        <authorList>
            <person name="Padamsee M."/>
            <person name="Kumar T.K.A."/>
            <person name="Riley R."/>
            <person name="Binder M."/>
            <person name="Boyd A."/>
            <person name="Calvo A.M."/>
            <person name="Furukawa K."/>
            <person name="Hesse C."/>
            <person name="Hohmann S."/>
            <person name="James T.Y."/>
            <person name="LaButti K."/>
            <person name="Lapidus A."/>
            <person name="Lindquist E."/>
            <person name="Lucas S."/>
            <person name="Miller K."/>
            <person name="Shantappa S."/>
            <person name="Grigoriev I.V."/>
            <person name="Hibbett D.S."/>
            <person name="McLaughlin D.J."/>
            <person name="Spatafora J.W."/>
            <person name="Aime M.C."/>
        </authorList>
    </citation>
    <scope>NUCLEOTIDE SEQUENCE [LARGE SCALE GENOMIC DNA]</scope>
    <source>
        <strain evidence="2">ATCC MYA-4683 / CBS 633.66</strain>
    </source>
</reference>
<dbReference type="AlphaFoldDB" id="I4Y6D4"/>
<name>I4Y6D4_WALMC</name>
<dbReference type="InParanoid" id="I4Y6D4"/>
<sequence length="268" mass="30280">MVTLGGGAFAGGFFAVVDRCTRRNGVINGRECLQAVLFEILIAAIYGIGRYGQETGAFKRESYEVNKGFSSMTTLPISVLEDYERTSPENRIKFGSFSVADVEGSEQWESYEDDSVFHVFNVKDEESPYGHHPAVIHRFYSETRTHEVSSLNYLMEEGVKRQIGNNDRWVYSYAANSQSFGLNQEHYPNVPVDTIEQMSYDLLGRLDELGADNIRIDINGQLGKWGKLQVANGDTQGGIGPTQCESYYNNDYADGNRWHYTYQVHDEL</sequence>
<dbReference type="RefSeq" id="XP_006960450.1">
    <property type="nucleotide sequence ID" value="XM_006960388.1"/>
</dbReference>
<accession>I4Y6D4</accession>
<protein>
    <submittedName>
        <fullName evidence="1">Uncharacterized protein</fullName>
    </submittedName>
</protein>
<proteinExistence type="predicted"/>
<dbReference type="KEGG" id="wse:WALSEDRAFT_61431"/>
<evidence type="ECO:0000313" key="2">
    <source>
        <dbReference type="Proteomes" id="UP000005242"/>
    </source>
</evidence>
<evidence type="ECO:0000313" key="1">
    <source>
        <dbReference type="EMBL" id="EIM19526.1"/>
    </source>
</evidence>
<dbReference type="EMBL" id="JH668249">
    <property type="protein sequence ID" value="EIM19526.1"/>
    <property type="molecule type" value="Genomic_DNA"/>
</dbReference>
<keyword evidence="2" id="KW-1185">Reference proteome</keyword>
<organism evidence="1 2">
    <name type="scientific">Wallemia mellicola (strain ATCC MYA-4683 / CBS 633.66)</name>
    <name type="common">Wallemia sebi (CBS 633.66)</name>
    <dbReference type="NCBI Taxonomy" id="671144"/>
    <lineage>
        <taxon>Eukaryota</taxon>
        <taxon>Fungi</taxon>
        <taxon>Dikarya</taxon>
        <taxon>Basidiomycota</taxon>
        <taxon>Wallemiomycotina</taxon>
        <taxon>Wallemiomycetes</taxon>
        <taxon>Wallemiales</taxon>
        <taxon>Wallemiaceae</taxon>
        <taxon>Wallemia</taxon>
    </lineage>
</organism>
<dbReference type="HOGENOM" id="CLU_994668_0_0_1"/>
<dbReference type="GeneID" id="18474531"/>